<dbReference type="Gene3D" id="2.30.42.10">
    <property type="match status" value="1"/>
</dbReference>
<proteinExistence type="predicted"/>
<dbReference type="GO" id="GO:0030246">
    <property type="term" value="F:carbohydrate binding"/>
    <property type="evidence" value="ECO:0007669"/>
    <property type="project" value="InterPro"/>
</dbReference>
<gene>
    <name evidence="3" type="ORF">DB32_004194</name>
</gene>
<evidence type="ECO:0000256" key="1">
    <source>
        <dbReference type="ARBA" id="ARBA00022729"/>
    </source>
</evidence>
<dbReference type="SUPFAM" id="SSF49464">
    <property type="entry name" value="Carboxypeptidase regulatory domain-like"/>
    <property type="match status" value="3"/>
</dbReference>
<reference evidence="3 4" key="1">
    <citation type="submission" date="2015-03" db="EMBL/GenBank/DDBJ databases">
        <title>Genome assembly of Sandaracinus amylolyticus DSM 53668.</title>
        <authorList>
            <person name="Sharma G."/>
            <person name="Subramanian S."/>
        </authorList>
    </citation>
    <scope>NUCLEOTIDE SEQUENCE [LARGE SCALE GENOMIC DNA]</scope>
    <source>
        <strain evidence="3 4">DSM 53668</strain>
    </source>
</reference>
<evidence type="ECO:0000259" key="2">
    <source>
        <dbReference type="Pfam" id="PF17820"/>
    </source>
</evidence>
<keyword evidence="1" id="KW-0732">Signal</keyword>
<dbReference type="STRING" id="927083.DB32_004194"/>
<dbReference type="InterPro" id="IPR051417">
    <property type="entry name" value="SDr/BOS_complex"/>
</dbReference>
<name>A0A0F6YJ88_9BACT</name>
<dbReference type="Pfam" id="PF13620">
    <property type="entry name" value="CarboxypepD_reg"/>
    <property type="match status" value="7"/>
</dbReference>
<dbReference type="Gene3D" id="2.60.40.1120">
    <property type="entry name" value="Carboxypeptidase-like, regulatory domain"/>
    <property type="match status" value="7"/>
</dbReference>
<feature type="domain" description="PDZ" evidence="2">
    <location>
        <begin position="778"/>
        <end position="822"/>
    </location>
</feature>
<dbReference type="PANTHER" id="PTHR23303:SF14">
    <property type="entry name" value="BOS COMPLEX SUBUNIT NOMO1-RELATED"/>
    <property type="match status" value="1"/>
</dbReference>
<dbReference type="KEGG" id="samy:DB32_004194"/>
<dbReference type="AlphaFoldDB" id="A0A0F6YJ88"/>
<protein>
    <recommendedName>
        <fullName evidence="2">PDZ domain-containing protein</fullName>
    </recommendedName>
</protein>
<dbReference type="InterPro" id="IPR008969">
    <property type="entry name" value="CarboxyPept-like_regulatory"/>
</dbReference>
<dbReference type="SUPFAM" id="SSF50156">
    <property type="entry name" value="PDZ domain-like"/>
    <property type="match status" value="1"/>
</dbReference>
<dbReference type="SUPFAM" id="SSF49452">
    <property type="entry name" value="Starch-binding domain-like"/>
    <property type="match status" value="4"/>
</dbReference>
<dbReference type="InterPro" id="IPR013784">
    <property type="entry name" value="Carb-bd-like_fold"/>
</dbReference>
<dbReference type="Proteomes" id="UP000034883">
    <property type="component" value="Chromosome"/>
</dbReference>
<accession>A0A0F6YJ88</accession>
<sequence length="836" mass="86712">MDPGGRGIADARVQAVREDVDGDVTREVRSSADGAFALSELPAGRWTLRASASGFGATGTVRDVPGSSEALVLTIAPVARVAGQVMGVDGAPVAGAEIVLAGSGVWPARTLETGADGRFVLEDVPPGVYEVQAHASTGAAPPRRGLVVEAGGRAYLTFHLEPGATMVGQVIDAETDAPIAGAEIVVAEGELAIAPRALRSNGEGAFRVAGLASGDHHVTVHAEGYVPVVGARWTPGEPLRLTMERGAVLSGIVLDARRRPVEGARLEVLGESGDRQPIAMNGASVAFRAEVFRAHEQALGAGPPPSLGALEVTSDVPPIPLAPAAYEAPVELAGTPAPAAAPRVGAIASGFVTASDGTFRIEGVPPGHVQLVARKSGFAPGSSERVWVGAGRERERIEIVLEPSGRIEGEVVDERGDEVANAMIEHRSDAEPWPRVTVSDASGRFALDDVAGAVTIRANVAGRAPVQVRVDVSAGGRERVRVVLPAPGPRIEGRTVDERGREVASVQVRLESMAPGESAPRVVFSDERGRFAIDDAPPGPWRVSADHADYAQGDPVDVDAIDGELRVVVRAGANVRGRIVDAMSGEAIEGASIVIERADGPPLARDTRSDGEGSFVIPRAVPATYAATVSAPGFAAWRGELAVSATRAGEIELDAIELMPGARLEGEVVDALGAVVRGASVSVDGDPARSVRTDAHGRFVLDGLGEGSLVILAAHPAAGEVTHTIQVRAMRDPGAILMRLPQRFDPDDAASERAIRRGVAIEVDDAEGAVRVARASGRAAEAGLRRGDVLLAIDGELVEHVDDAERLLRGADGVSAVLDLERDGEPFRVRVAREAW</sequence>
<dbReference type="InterPro" id="IPR041489">
    <property type="entry name" value="PDZ_6"/>
</dbReference>
<dbReference type="PANTHER" id="PTHR23303">
    <property type="entry name" value="CARBOXYPEPTIDASE REGULATORY REGION-CONTAINING"/>
    <property type="match status" value="1"/>
</dbReference>
<evidence type="ECO:0000313" key="3">
    <source>
        <dbReference type="EMBL" id="AKF07045.1"/>
    </source>
</evidence>
<dbReference type="SUPFAM" id="SSF49478">
    <property type="entry name" value="Cna protein B-type domain"/>
    <property type="match status" value="1"/>
</dbReference>
<organism evidence="3 4">
    <name type="scientific">Sandaracinus amylolyticus</name>
    <dbReference type="NCBI Taxonomy" id="927083"/>
    <lineage>
        <taxon>Bacteria</taxon>
        <taxon>Pseudomonadati</taxon>
        <taxon>Myxococcota</taxon>
        <taxon>Polyangia</taxon>
        <taxon>Polyangiales</taxon>
        <taxon>Sandaracinaceae</taxon>
        <taxon>Sandaracinus</taxon>
    </lineage>
</organism>
<evidence type="ECO:0000313" key="4">
    <source>
        <dbReference type="Proteomes" id="UP000034883"/>
    </source>
</evidence>
<dbReference type="EMBL" id="CP011125">
    <property type="protein sequence ID" value="AKF07045.1"/>
    <property type="molecule type" value="Genomic_DNA"/>
</dbReference>
<dbReference type="Pfam" id="PF17820">
    <property type="entry name" value="PDZ_6"/>
    <property type="match status" value="1"/>
</dbReference>
<keyword evidence="4" id="KW-1185">Reference proteome</keyword>
<dbReference type="InterPro" id="IPR036034">
    <property type="entry name" value="PDZ_sf"/>
</dbReference>